<dbReference type="GO" id="GO:1990625">
    <property type="term" value="P:negative regulation of cytoplasmic translational initiation in response to stress"/>
    <property type="evidence" value="ECO:0007669"/>
    <property type="project" value="TreeGrafter"/>
</dbReference>
<sequence>MDTTLSEQQQQEITALKSIYADDFIECQPKAWKGAARLPEFVLKITHPDTKHAAKIYFHLHTIFPRTYPANAHPIFAVQQPIKGISDDHVAKLSNFIRAEAQQSRGTEIVFQVVTAAQDWIATNIIPPAQVVGSLASEMIKRASEEEQAKKRREEAEAQEEAERERLFAEAFNEQMQADAHRHQMERERYRVRHRARSDATEVPELADDILTQSFDREINVNELCFRAVKLFHPQHDYLGIIYQAEPICDDIAATLPLEVHLVTFDTHYYTTHQGRKKLKLVQEEVQRLIGIRHENVVNLYAVKLSLPQSSGAPQLAVLMEQRPHFTLHDLLEDCETLREERASSYLIQILTGLNEVHTADLVHRGLSLHTIGLSSRVKSGQSRLLKVMMTGYYVKLLDLHRSNPFGPSSLPVADSNNLPESWLAKDVHDSTFIYTKARDIHYAGVIFLQMLLGRDVVERFPDAQAALISSPISSAIQRIASSMVSQKRKYTSCATILMELDQISFAKSRAVAIPISDQRTPVPHSYASSPEIDYFRAPILRRQQTSRWKEDWEELELLGRGAFGSVVKARNKIDSRIYAVKKVRLRTPNTDNKILREINALSRLSHRFIVRYYTAWFEDSESLSTTASSDDSGDETADGVTSFLGATRRRDDSSDPFSIDLDDLGSGSRSSTSFPSIHFTGSGSGVTECSDGDVDGDESDAEDLGRVFEAPRNGSAVIDVVPRTPPPSRPRTLYIQMEFVERQTLRERIAEGLSEDEAWRLFHQVVDALVHMSSLGILHRDIKLTNIFIDGKGDCKVGDFGLATSSLAAAVEPSELAPHTITADAEMTLEVGTKMYIAPEVQSPKKGPRNHTKADLYSLGIVFFEMNYFFSTGAERIAVIEDLRKKDIIFPSDWDAHRTRQRQIISWLLRHNPDERPTALELSQSSLLPPRLEDEYFKGALRMMIKPDSPHRQAVLAALFNQTSRGIRGFLYDSDVEHPEHASLNGIVRDTLTAIFRLHGAIEMEPPLMMPTTDNSEDTTRVLFVDRHGEVVGLPNNALIPFARIAARNNLKRIKRFYIGDTYRPNLVAGHPRVFKAAVFDIISTDMANSGPVSTAESIIIMNECLDSFPNLSQHYEIHISHSNVVELALSRVPHDIRDPIVEIITQAKSSWAQKRAMLLKRGLLRSTVDELEVLSDIDEDIDSLIARLEKISPPLVTLMAHALGEIKKTIQYTALAGVARPILFHPLMISSHNAYFKGGVCFEVVRRSKRNDILAAGGRYDDLISQFSPPRAGGNSVCAVGLQISLERILVALAAYQAVSVKSLLKEQRSFGFWSPRRCDVYIVSYQPGYLSERLEVASLLWRHSISADVMYETSIPDGEHENHLDLCNREGILFSVCPRPRSARRDQPAFKIKSILKGTEYDVSRPELVPWLQEQILEQKRIDAETSGTTLLEHSQGPVRSKPSGPMPDVRLVLPGDSKKQRKQTKQIFLEKAFEMALRVCSAVQSGIPVVAIDTPANVFDILCKSPSWITDDETWKAVVSSFPNSSTSYALQIRDAVSRRRAEGHQFILLFAVRDERVHLLML</sequence>
<evidence type="ECO:0000256" key="2">
    <source>
        <dbReference type="ARBA" id="ARBA00022527"/>
    </source>
</evidence>
<dbReference type="SMART" id="SM00591">
    <property type="entry name" value="RWD"/>
    <property type="match status" value="1"/>
</dbReference>
<evidence type="ECO:0000256" key="11">
    <source>
        <dbReference type="PIRSR" id="PIRSR000660-2"/>
    </source>
</evidence>
<dbReference type="SMART" id="SM00220">
    <property type="entry name" value="S_TKc"/>
    <property type="match status" value="1"/>
</dbReference>
<dbReference type="InterPro" id="IPR050339">
    <property type="entry name" value="CC_SR_Kinase"/>
</dbReference>
<dbReference type="GO" id="GO:0005524">
    <property type="term" value="F:ATP binding"/>
    <property type="evidence" value="ECO:0007669"/>
    <property type="project" value="UniProtKB-UniRule"/>
</dbReference>
<protein>
    <recommendedName>
        <fullName evidence="1">non-specific serine/threonine protein kinase</fullName>
        <ecNumber evidence="1">2.7.11.1</ecNumber>
    </recommendedName>
</protein>
<dbReference type="EMBL" id="JAKELL010000009">
    <property type="protein sequence ID" value="KAH8996250.1"/>
    <property type="molecule type" value="Genomic_DNA"/>
</dbReference>
<evidence type="ECO:0000256" key="14">
    <source>
        <dbReference type="SAM" id="MobiDB-lite"/>
    </source>
</evidence>
<dbReference type="SUPFAM" id="SSF54495">
    <property type="entry name" value="UBC-like"/>
    <property type="match status" value="1"/>
</dbReference>
<dbReference type="InterPro" id="IPR000719">
    <property type="entry name" value="Prot_kinase_dom"/>
</dbReference>
<feature type="binding site" evidence="11">
    <location>
        <position position="582"/>
    </location>
    <ligand>
        <name>ATP</name>
        <dbReference type="ChEBI" id="CHEBI:30616"/>
    </ligand>
</feature>
<keyword evidence="6 11" id="KW-0067">ATP-binding</keyword>
<evidence type="ECO:0000256" key="13">
    <source>
        <dbReference type="SAM" id="Coils"/>
    </source>
</evidence>
<comment type="catalytic activity">
    <reaction evidence="9">
        <text>L-seryl-[protein] + ATP = O-phospho-L-seryl-[protein] + ADP + H(+)</text>
        <dbReference type="Rhea" id="RHEA:17989"/>
        <dbReference type="Rhea" id="RHEA-COMP:9863"/>
        <dbReference type="Rhea" id="RHEA-COMP:11604"/>
        <dbReference type="ChEBI" id="CHEBI:15378"/>
        <dbReference type="ChEBI" id="CHEBI:29999"/>
        <dbReference type="ChEBI" id="CHEBI:30616"/>
        <dbReference type="ChEBI" id="CHEBI:83421"/>
        <dbReference type="ChEBI" id="CHEBI:456216"/>
        <dbReference type="EC" id="2.7.11.1"/>
    </reaction>
</comment>
<dbReference type="InterPro" id="IPR008271">
    <property type="entry name" value="Ser/Thr_kinase_AS"/>
</dbReference>
<evidence type="ECO:0000313" key="18">
    <source>
        <dbReference type="Proteomes" id="UP001201163"/>
    </source>
</evidence>
<keyword evidence="5 17" id="KW-0418">Kinase</keyword>
<keyword evidence="18" id="KW-1185">Reference proteome</keyword>
<dbReference type="InterPro" id="IPR045864">
    <property type="entry name" value="aa-tRNA-synth_II/BPL/LPL"/>
</dbReference>
<dbReference type="PIRSF" id="PIRSF000660">
    <property type="entry name" value="Ser/Thr_PK_GCN2"/>
    <property type="match status" value="1"/>
</dbReference>
<evidence type="ECO:0000256" key="9">
    <source>
        <dbReference type="ARBA" id="ARBA00048679"/>
    </source>
</evidence>
<proteinExistence type="inferred from homology"/>
<keyword evidence="4 11" id="KW-0547">Nucleotide-binding</keyword>
<dbReference type="PANTHER" id="PTHR11042">
    <property type="entry name" value="EUKARYOTIC TRANSLATION INITIATION FACTOR 2-ALPHA KINASE EIF2-ALPHA KINASE -RELATED"/>
    <property type="match status" value="1"/>
</dbReference>
<dbReference type="Gene3D" id="1.10.510.10">
    <property type="entry name" value="Transferase(Phosphotransferase) domain 1"/>
    <property type="match status" value="2"/>
</dbReference>
<comment type="similarity">
    <text evidence="7">Belongs to the protein kinase superfamily. Ser/Thr protein kinase family. GCN2 subfamily.</text>
</comment>
<dbReference type="PANTHER" id="PTHR11042:SF136">
    <property type="entry name" value="EIF-2-ALPHA KINASE GCN2"/>
    <property type="match status" value="1"/>
</dbReference>
<dbReference type="InterPro" id="IPR006575">
    <property type="entry name" value="RWD_dom"/>
</dbReference>
<accession>A0AAD4LMH1</accession>
<feature type="compositionally biased region" description="Acidic residues" evidence="14">
    <location>
        <begin position="691"/>
        <end position="701"/>
    </location>
</feature>
<evidence type="ECO:0000259" key="16">
    <source>
        <dbReference type="PROSITE" id="PS50908"/>
    </source>
</evidence>
<dbReference type="Pfam" id="PF00069">
    <property type="entry name" value="Pkinase"/>
    <property type="match status" value="3"/>
</dbReference>
<dbReference type="PROSITE" id="PS00107">
    <property type="entry name" value="PROTEIN_KINASE_ATP"/>
    <property type="match status" value="1"/>
</dbReference>
<dbReference type="SUPFAM" id="SSF56112">
    <property type="entry name" value="Protein kinase-like (PK-like)"/>
    <property type="match status" value="2"/>
</dbReference>
<dbReference type="Pfam" id="PF05773">
    <property type="entry name" value="RWD"/>
    <property type="match status" value="1"/>
</dbReference>
<keyword evidence="3" id="KW-0808">Transferase</keyword>
<dbReference type="GO" id="GO:0004694">
    <property type="term" value="F:eukaryotic translation initiation factor 2alpha kinase activity"/>
    <property type="evidence" value="ECO:0007669"/>
    <property type="project" value="InterPro"/>
</dbReference>
<evidence type="ECO:0000256" key="6">
    <source>
        <dbReference type="ARBA" id="ARBA00022840"/>
    </source>
</evidence>
<keyword evidence="2" id="KW-0723">Serine/threonine-protein kinase</keyword>
<evidence type="ECO:0000256" key="8">
    <source>
        <dbReference type="ARBA" id="ARBA00047899"/>
    </source>
</evidence>
<feature type="binding site" evidence="12">
    <location>
        <position position="583"/>
    </location>
    <ligand>
        <name>ATP</name>
        <dbReference type="ChEBI" id="CHEBI:30616"/>
    </ligand>
</feature>
<feature type="active site" description="Proton acceptor" evidence="10">
    <location>
        <position position="782"/>
    </location>
</feature>
<dbReference type="GO" id="GO:0005634">
    <property type="term" value="C:nucleus"/>
    <property type="evidence" value="ECO:0007669"/>
    <property type="project" value="TreeGrafter"/>
</dbReference>
<dbReference type="PROSITE" id="PS50908">
    <property type="entry name" value="RWD"/>
    <property type="match status" value="1"/>
</dbReference>
<evidence type="ECO:0000256" key="5">
    <source>
        <dbReference type="ARBA" id="ARBA00022777"/>
    </source>
</evidence>
<evidence type="ECO:0000256" key="12">
    <source>
        <dbReference type="PROSITE-ProRule" id="PRU10141"/>
    </source>
</evidence>
<feature type="binding site" evidence="11">
    <location>
        <begin position="559"/>
        <end position="567"/>
    </location>
    <ligand>
        <name>ATP</name>
        <dbReference type="ChEBI" id="CHEBI:30616"/>
    </ligand>
</feature>
<dbReference type="PROSITE" id="PS00108">
    <property type="entry name" value="PROTEIN_KINASE_ST"/>
    <property type="match status" value="1"/>
</dbReference>
<dbReference type="InterPro" id="IPR016255">
    <property type="entry name" value="Gcn2"/>
</dbReference>
<evidence type="ECO:0000259" key="15">
    <source>
        <dbReference type="PROSITE" id="PS50011"/>
    </source>
</evidence>
<evidence type="ECO:0000256" key="7">
    <source>
        <dbReference type="ARBA" id="ARBA00037982"/>
    </source>
</evidence>
<dbReference type="Pfam" id="PF12745">
    <property type="entry name" value="HGTP_anticodon2"/>
    <property type="match status" value="1"/>
</dbReference>
<dbReference type="Gene3D" id="3.40.50.800">
    <property type="entry name" value="Anticodon-binding domain"/>
    <property type="match status" value="1"/>
</dbReference>
<dbReference type="Gene3D" id="3.30.200.20">
    <property type="entry name" value="Phosphorylase Kinase, domain 1"/>
    <property type="match status" value="1"/>
</dbReference>
<comment type="caution">
    <text evidence="17">The sequence shown here is derived from an EMBL/GenBank/DDBJ whole genome shotgun (WGS) entry which is preliminary data.</text>
</comment>
<evidence type="ECO:0000256" key="4">
    <source>
        <dbReference type="ARBA" id="ARBA00022741"/>
    </source>
</evidence>
<reference evidence="17" key="1">
    <citation type="submission" date="2022-01" db="EMBL/GenBank/DDBJ databases">
        <title>Comparative genomics reveals a dynamic genome evolution in the ectomycorrhizal milk-cap (Lactarius) mushrooms.</title>
        <authorList>
            <consortium name="DOE Joint Genome Institute"/>
            <person name="Lebreton A."/>
            <person name="Tang N."/>
            <person name="Kuo A."/>
            <person name="LaButti K."/>
            <person name="Drula E."/>
            <person name="Barry K."/>
            <person name="Clum A."/>
            <person name="Lipzen A."/>
            <person name="Mousain D."/>
            <person name="Ng V."/>
            <person name="Wang R."/>
            <person name="Wang X."/>
            <person name="Dai Y."/>
            <person name="Henrissat B."/>
            <person name="Grigoriev I.V."/>
            <person name="Guerin-Laguette A."/>
            <person name="Yu F."/>
            <person name="Martin F.M."/>
        </authorList>
    </citation>
    <scope>NUCLEOTIDE SEQUENCE</scope>
    <source>
        <strain evidence="17">QP</strain>
    </source>
</reference>
<dbReference type="InterPro" id="IPR011009">
    <property type="entry name" value="Kinase-like_dom_sf"/>
</dbReference>
<keyword evidence="13" id="KW-0175">Coiled coil</keyword>
<feature type="domain" description="RWD" evidence="16">
    <location>
        <begin position="11"/>
        <end position="124"/>
    </location>
</feature>
<gene>
    <name evidence="17" type="ORF">EDB92DRAFT_1842920</name>
</gene>
<feature type="coiled-coil region" evidence="13">
    <location>
        <begin position="141"/>
        <end position="193"/>
    </location>
</feature>
<dbReference type="Pfam" id="PF13393">
    <property type="entry name" value="tRNA-synt_His"/>
    <property type="match status" value="1"/>
</dbReference>
<dbReference type="SUPFAM" id="SSF55681">
    <property type="entry name" value="Class II aaRS and biotin synthetases"/>
    <property type="match status" value="1"/>
</dbReference>
<comment type="catalytic activity">
    <reaction evidence="8">
        <text>L-threonyl-[protein] + ATP = O-phospho-L-threonyl-[protein] + ADP + H(+)</text>
        <dbReference type="Rhea" id="RHEA:46608"/>
        <dbReference type="Rhea" id="RHEA-COMP:11060"/>
        <dbReference type="Rhea" id="RHEA-COMP:11605"/>
        <dbReference type="ChEBI" id="CHEBI:15378"/>
        <dbReference type="ChEBI" id="CHEBI:30013"/>
        <dbReference type="ChEBI" id="CHEBI:30616"/>
        <dbReference type="ChEBI" id="CHEBI:61977"/>
        <dbReference type="ChEBI" id="CHEBI:456216"/>
        <dbReference type="EC" id="2.7.11.1"/>
    </reaction>
</comment>
<name>A0AAD4LMH1_9AGAM</name>
<feature type="domain" description="Protein kinase" evidence="15">
    <location>
        <begin position="553"/>
        <end position="938"/>
    </location>
</feature>
<dbReference type="EC" id="2.7.11.1" evidence="1"/>
<evidence type="ECO:0000256" key="1">
    <source>
        <dbReference type="ARBA" id="ARBA00012513"/>
    </source>
</evidence>
<dbReference type="InterPro" id="IPR016135">
    <property type="entry name" value="UBQ-conjugating_enzyme/RWD"/>
</dbReference>
<dbReference type="Gene3D" id="3.10.110.10">
    <property type="entry name" value="Ubiquitin Conjugating Enzyme"/>
    <property type="match status" value="1"/>
</dbReference>
<feature type="domain" description="Protein kinase" evidence="15">
    <location>
        <begin position="204"/>
        <end position="528"/>
    </location>
</feature>
<dbReference type="Proteomes" id="UP001201163">
    <property type="component" value="Unassembled WGS sequence"/>
</dbReference>
<dbReference type="InterPro" id="IPR017441">
    <property type="entry name" value="Protein_kinase_ATP_BS"/>
</dbReference>
<feature type="region of interest" description="Disordered" evidence="14">
    <location>
        <begin position="625"/>
        <end position="701"/>
    </location>
</feature>
<feature type="compositionally biased region" description="Low complexity" evidence="14">
    <location>
        <begin position="665"/>
        <end position="678"/>
    </location>
</feature>
<dbReference type="GO" id="GO:0005829">
    <property type="term" value="C:cytosol"/>
    <property type="evidence" value="ECO:0007669"/>
    <property type="project" value="TreeGrafter"/>
</dbReference>
<dbReference type="GO" id="GO:0000077">
    <property type="term" value="P:DNA damage checkpoint signaling"/>
    <property type="evidence" value="ECO:0007669"/>
    <property type="project" value="InterPro"/>
</dbReference>
<evidence type="ECO:0000313" key="17">
    <source>
        <dbReference type="EMBL" id="KAH8996250.1"/>
    </source>
</evidence>
<dbReference type="PROSITE" id="PS50011">
    <property type="entry name" value="PROTEIN_KINASE_DOM"/>
    <property type="match status" value="2"/>
</dbReference>
<evidence type="ECO:0000256" key="10">
    <source>
        <dbReference type="PIRSR" id="PIRSR000660-1"/>
    </source>
</evidence>
<dbReference type="InterPro" id="IPR024435">
    <property type="entry name" value="HisRS-related_dom"/>
</dbReference>
<evidence type="ECO:0000256" key="3">
    <source>
        <dbReference type="ARBA" id="ARBA00022679"/>
    </source>
</evidence>
<dbReference type="CDD" id="cd23823">
    <property type="entry name" value="RWD_GCN2"/>
    <property type="match status" value="1"/>
</dbReference>
<dbReference type="InterPro" id="IPR036621">
    <property type="entry name" value="Anticodon-bd_dom_sf"/>
</dbReference>
<dbReference type="Gene3D" id="3.30.930.10">
    <property type="entry name" value="Bira Bifunctional Protein, Domain 2"/>
    <property type="match status" value="1"/>
</dbReference>
<dbReference type="CDD" id="cd14046">
    <property type="entry name" value="STKc_EIF2AK4_GCN2_rpt2"/>
    <property type="match status" value="1"/>
</dbReference>
<organism evidence="17 18">
    <name type="scientific">Lactarius akahatsu</name>
    <dbReference type="NCBI Taxonomy" id="416441"/>
    <lineage>
        <taxon>Eukaryota</taxon>
        <taxon>Fungi</taxon>
        <taxon>Dikarya</taxon>
        <taxon>Basidiomycota</taxon>
        <taxon>Agaricomycotina</taxon>
        <taxon>Agaricomycetes</taxon>
        <taxon>Russulales</taxon>
        <taxon>Russulaceae</taxon>
        <taxon>Lactarius</taxon>
    </lineage>
</organism>
<dbReference type="InterPro" id="IPR041715">
    <property type="entry name" value="HisRS-like_core"/>
</dbReference>